<evidence type="ECO:0000313" key="3">
    <source>
        <dbReference type="EMBL" id="THU02009.1"/>
    </source>
</evidence>
<dbReference type="OrthoDB" id="5794853at2"/>
<organism evidence="3 4">
    <name type="scientific">Lampropedia puyangensis</name>
    <dbReference type="NCBI Taxonomy" id="1330072"/>
    <lineage>
        <taxon>Bacteria</taxon>
        <taxon>Pseudomonadati</taxon>
        <taxon>Pseudomonadota</taxon>
        <taxon>Betaproteobacteria</taxon>
        <taxon>Burkholderiales</taxon>
        <taxon>Comamonadaceae</taxon>
        <taxon>Lampropedia</taxon>
    </lineage>
</organism>
<name>A0A4S8F4Q7_9BURK</name>
<accession>A0A4S8F4Q7</accession>
<dbReference type="PANTHER" id="PTHR43540">
    <property type="entry name" value="PEROXYUREIDOACRYLATE/UREIDOACRYLATE AMIDOHYDROLASE-RELATED"/>
    <property type="match status" value="1"/>
</dbReference>
<evidence type="ECO:0000256" key="1">
    <source>
        <dbReference type="ARBA" id="ARBA00022801"/>
    </source>
</evidence>
<dbReference type="InterPro" id="IPR036380">
    <property type="entry name" value="Isochorismatase-like_sf"/>
</dbReference>
<evidence type="ECO:0000313" key="4">
    <source>
        <dbReference type="Proteomes" id="UP000308917"/>
    </source>
</evidence>
<feature type="domain" description="Isochorismatase-like" evidence="2">
    <location>
        <begin position="31"/>
        <end position="203"/>
    </location>
</feature>
<comment type="caution">
    <text evidence="3">The sequence shown here is derived from an EMBL/GenBank/DDBJ whole genome shotgun (WGS) entry which is preliminary data.</text>
</comment>
<dbReference type="EMBL" id="STFG01000007">
    <property type="protein sequence ID" value="THU02009.1"/>
    <property type="molecule type" value="Genomic_DNA"/>
</dbReference>
<keyword evidence="1" id="KW-0378">Hydrolase</keyword>
<dbReference type="Gene3D" id="3.40.50.850">
    <property type="entry name" value="Isochorismatase-like"/>
    <property type="match status" value="1"/>
</dbReference>
<proteinExistence type="predicted"/>
<dbReference type="RefSeq" id="WP_136573317.1">
    <property type="nucleotide sequence ID" value="NZ_STFG01000007.1"/>
</dbReference>
<keyword evidence="4" id="KW-1185">Reference proteome</keyword>
<dbReference type="AlphaFoldDB" id="A0A4S8F4Q7"/>
<dbReference type="Pfam" id="PF00857">
    <property type="entry name" value="Isochorismatase"/>
    <property type="match status" value="1"/>
</dbReference>
<dbReference type="InterPro" id="IPR050272">
    <property type="entry name" value="Isochorismatase-like_hydrls"/>
</dbReference>
<evidence type="ECO:0000259" key="2">
    <source>
        <dbReference type="Pfam" id="PF00857"/>
    </source>
</evidence>
<reference evidence="3 4" key="1">
    <citation type="journal article" date="2015" name="Antonie Van Leeuwenhoek">
        <title>Lampropedia puyangensis sp. nov., isolated from symptomatic bark of Populus ? euramericana canker and emended description of Lampropedia hyalina (Ehrenberg 1832) Lee et al. 2004.</title>
        <authorList>
            <person name="Li Y."/>
            <person name="Wang T."/>
            <person name="Piao C.G."/>
            <person name="Wang L.F."/>
            <person name="Tian G.Z."/>
            <person name="Zhu T.H."/>
            <person name="Guo M.W."/>
        </authorList>
    </citation>
    <scope>NUCLEOTIDE SEQUENCE [LARGE SCALE GENOMIC DNA]</scope>
    <source>
        <strain evidence="3 4">2-bin</strain>
    </source>
</reference>
<sequence>MALPSVSSYALPSAADLPAARAPWQLELHRAALLVHDMQEYFLRPFPANASPIAPVKAHIAQLVHFCRKHGVPVFYTAQQGDQLLHDRGLQAALWGPGMRAQPEHEAIAAEIAPHAEDTVLIKHRYSAFQRSPLEELLKARGRNQLLICGVYAHIGCQLTAAEAFQRDIEPFMVADALADFSYAHHIQALQWAAVTCAPAILTDQILTTERLAVCN</sequence>
<dbReference type="SUPFAM" id="SSF52499">
    <property type="entry name" value="Isochorismatase-like hydrolases"/>
    <property type="match status" value="1"/>
</dbReference>
<dbReference type="InterPro" id="IPR000868">
    <property type="entry name" value="Isochorismatase-like_dom"/>
</dbReference>
<dbReference type="GO" id="GO:0008908">
    <property type="term" value="F:isochorismatase activity"/>
    <property type="evidence" value="ECO:0007669"/>
    <property type="project" value="InterPro"/>
</dbReference>
<protein>
    <submittedName>
        <fullName evidence="3">Isochorismatase family protein</fullName>
    </submittedName>
</protein>
<dbReference type="InterPro" id="IPR016291">
    <property type="entry name" value="Isochorismatase"/>
</dbReference>
<dbReference type="Proteomes" id="UP000308917">
    <property type="component" value="Unassembled WGS sequence"/>
</dbReference>
<dbReference type="PANTHER" id="PTHR43540:SF3">
    <property type="entry name" value="ENTEROBACTIN SYNTHASE COMPONENT B"/>
    <property type="match status" value="1"/>
</dbReference>
<dbReference type="PRINTS" id="PR01398">
    <property type="entry name" value="ISCHRISMTASE"/>
</dbReference>
<gene>
    <name evidence="3" type="ORF">E9531_08400</name>
</gene>